<proteinExistence type="predicted"/>
<keyword evidence="1" id="KW-1133">Transmembrane helix</keyword>
<dbReference type="STRING" id="570519.SAMN04488116_2711"/>
<keyword evidence="1" id="KW-0472">Membrane</keyword>
<dbReference type="OrthoDB" id="1139253at2"/>
<name>A0A1M5N883_9FLAO</name>
<dbReference type="Proteomes" id="UP000184532">
    <property type="component" value="Unassembled WGS sequence"/>
</dbReference>
<sequence length="105" mass="12096">MDGKKTTQQKVEQVLDTADQIKAVNEPPFFKDRVLREMAKPIAPKTVHFWLDWFTPKYQVAAIVLFVVLNALALWSYNNQNEQQELQTFAQTYGLSASESESFLN</sequence>
<protein>
    <submittedName>
        <fullName evidence="2">Uncharacterized protein</fullName>
    </submittedName>
</protein>
<evidence type="ECO:0000313" key="3">
    <source>
        <dbReference type="Proteomes" id="UP000184532"/>
    </source>
</evidence>
<accession>A0A1M5N883</accession>
<feature type="transmembrane region" description="Helical" evidence="1">
    <location>
        <begin position="58"/>
        <end position="77"/>
    </location>
</feature>
<keyword evidence="3" id="KW-1185">Reference proteome</keyword>
<reference evidence="3" key="1">
    <citation type="submission" date="2016-11" db="EMBL/GenBank/DDBJ databases">
        <authorList>
            <person name="Varghese N."/>
            <person name="Submissions S."/>
        </authorList>
    </citation>
    <scope>NUCLEOTIDE SEQUENCE [LARGE SCALE GENOMIC DNA]</scope>
    <source>
        <strain evidence="3">DSM 22638</strain>
    </source>
</reference>
<evidence type="ECO:0000313" key="2">
    <source>
        <dbReference type="EMBL" id="SHG85701.1"/>
    </source>
</evidence>
<organism evidence="2 3">
    <name type="scientific">Flagellimonas flava</name>
    <dbReference type="NCBI Taxonomy" id="570519"/>
    <lineage>
        <taxon>Bacteria</taxon>
        <taxon>Pseudomonadati</taxon>
        <taxon>Bacteroidota</taxon>
        <taxon>Flavobacteriia</taxon>
        <taxon>Flavobacteriales</taxon>
        <taxon>Flavobacteriaceae</taxon>
        <taxon>Flagellimonas</taxon>
    </lineage>
</organism>
<gene>
    <name evidence="2" type="ORF">SAMN04488116_2711</name>
</gene>
<dbReference type="EMBL" id="FQWL01000004">
    <property type="protein sequence ID" value="SHG85701.1"/>
    <property type="molecule type" value="Genomic_DNA"/>
</dbReference>
<dbReference type="AlphaFoldDB" id="A0A1M5N883"/>
<evidence type="ECO:0000256" key="1">
    <source>
        <dbReference type="SAM" id="Phobius"/>
    </source>
</evidence>
<dbReference type="RefSeq" id="WP_073180512.1">
    <property type="nucleotide sequence ID" value="NZ_FQWL01000004.1"/>
</dbReference>
<keyword evidence="1" id="KW-0812">Transmembrane</keyword>